<dbReference type="PROSITE" id="PS50157">
    <property type="entry name" value="ZINC_FINGER_C2H2_2"/>
    <property type="match status" value="7"/>
</dbReference>
<evidence type="ECO:0000256" key="5">
    <source>
        <dbReference type="PROSITE-ProRule" id="PRU00042"/>
    </source>
</evidence>
<sequence length="587" mass="66619">MATGTRKRKALEQVEPPSKKARVVQLGSVPGKQRFNIIHLQPTDVSTVEDQFSDDESEDDLQEDGDEDGKSDFGAKSADTPLTPFSPRKNFPSNLKTLKCSVEGCTKSFNRPSRLANHLKAHSNERTFLCTYEGCDKSYFEQKHLAQHIKGSHTHERSYECNWEGCIKSFLTATRLRRHIETHEGHSRFKCTAYPPCSQEFRKHQTLQRHIRSDHLQLSPYPCTYVDPITSESCNAGFDGAVGLRKHEDQIHSIPRFFCPNCTLPGINPDGSAIHLGFMTTRKLQNHIKKEHANCPFCDRKCSSQRELHKHVESQHSGKPLEVRKNISCTYEGCDKTFTKKYNRDVHVRTQHEGSRFICGTFQVTSIPDLAAFDNHDACGKDFVSKANLEDHIRTAHLNLPSRINANRKKSAPNSEDEDETSDYDSDGEPKPKTAKAKGKKVKSSVMDDLLGLSYTNDPRRNIHCLVTTCPHLFIRDYDLQQHMRTKHRLSTPEIEDLAHEDENQPDFHFAPGDLRNNDAYGEEGGGEDVDWDIQAQNMNNTPFWLGGGDDEIPIDQWAQDELEMRQLIAEEPLGDPFDAMDSGTML</sequence>
<dbReference type="InterPro" id="IPR036236">
    <property type="entry name" value="Znf_C2H2_sf"/>
</dbReference>
<dbReference type="PANTHER" id="PTHR19818:SF139">
    <property type="entry name" value="PAIR-RULE PROTEIN ODD-PAIRED"/>
    <property type="match status" value="1"/>
</dbReference>
<feature type="domain" description="C2H2-type" evidence="7">
    <location>
        <begin position="463"/>
        <end position="493"/>
    </location>
</feature>
<feature type="region of interest" description="Disordered" evidence="6">
    <location>
        <begin position="1"/>
        <end position="90"/>
    </location>
</feature>
<dbReference type="SUPFAM" id="SSF57667">
    <property type="entry name" value="beta-beta-alpha zinc fingers"/>
    <property type="match status" value="2"/>
</dbReference>
<keyword evidence="1" id="KW-0479">Metal-binding</keyword>
<dbReference type="GO" id="GO:0045944">
    <property type="term" value="P:positive regulation of transcription by RNA polymerase II"/>
    <property type="evidence" value="ECO:0007669"/>
    <property type="project" value="UniProtKB-ARBA"/>
</dbReference>
<dbReference type="EMBL" id="VNKQ01000014">
    <property type="protein sequence ID" value="KAG0646690.1"/>
    <property type="molecule type" value="Genomic_DNA"/>
</dbReference>
<name>A0A9P6VF51_9HELO</name>
<feature type="domain" description="C2H2-type" evidence="7">
    <location>
        <begin position="159"/>
        <end position="188"/>
    </location>
</feature>
<evidence type="ECO:0000256" key="6">
    <source>
        <dbReference type="SAM" id="MobiDB-lite"/>
    </source>
</evidence>
<dbReference type="Gene3D" id="3.30.160.60">
    <property type="entry name" value="Classic Zinc Finger"/>
    <property type="match status" value="5"/>
</dbReference>
<organism evidence="8 9">
    <name type="scientific">Hyphodiscus hymeniophilus</name>
    <dbReference type="NCBI Taxonomy" id="353542"/>
    <lineage>
        <taxon>Eukaryota</taxon>
        <taxon>Fungi</taxon>
        <taxon>Dikarya</taxon>
        <taxon>Ascomycota</taxon>
        <taxon>Pezizomycotina</taxon>
        <taxon>Leotiomycetes</taxon>
        <taxon>Helotiales</taxon>
        <taxon>Hyphodiscaceae</taxon>
        <taxon>Hyphodiscus</taxon>
    </lineage>
</organism>
<dbReference type="InterPro" id="IPR050329">
    <property type="entry name" value="GLI_C2H2-zinc-finger"/>
</dbReference>
<dbReference type="PROSITE" id="PS00028">
    <property type="entry name" value="ZINC_FINGER_C2H2_1"/>
    <property type="match status" value="6"/>
</dbReference>
<evidence type="ECO:0000313" key="9">
    <source>
        <dbReference type="Proteomes" id="UP000785200"/>
    </source>
</evidence>
<protein>
    <submittedName>
        <fullName evidence="8">Transcription factor IIIA</fullName>
    </submittedName>
</protein>
<feature type="domain" description="C2H2-type" evidence="7">
    <location>
        <begin position="128"/>
        <end position="158"/>
    </location>
</feature>
<accession>A0A9P6VF51</accession>
<dbReference type="OrthoDB" id="4748970at2759"/>
<proteinExistence type="predicted"/>
<dbReference type="GO" id="GO:0005634">
    <property type="term" value="C:nucleus"/>
    <property type="evidence" value="ECO:0007669"/>
    <property type="project" value="UniProtKB-ARBA"/>
</dbReference>
<dbReference type="SMART" id="SM00355">
    <property type="entry name" value="ZnF_C2H2"/>
    <property type="match status" value="10"/>
</dbReference>
<keyword evidence="2" id="KW-0677">Repeat</keyword>
<keyword evidence="3 5" id="KW-0863">Zinc-finger</keyword>
<reference evidence="8" key="1">
    <citation type="submission" date="2019-07" db="EMBL/GenBank/DDBJ databases">
        <title>Hyphodiscus hymeniophilus genome sequencing and assembly.</title>
        <authorList>
            <person name="Kramer G."/>
            <person name="Nodwell J."/>
        </authorList>
    </citation>
    <scope>NUCLEOTIDE SEQUENCE</scope>
    <source>
        <strain evidence="8">ATCC 34498</strain>
    </source>
</reference>
<feature type="region of interest" description="Disordered" evidence="6">
    <location>
        <begin position="400"/>
        <end position="442"/>
    </location>
</feature>
<evidence type="ECO:0000256" key="4">
    <source>
        <dbReference type="ARBA" id="ARBA00022833"/>
    </source>
</evidence>
<dbReference type="GO" id="GO:0000981">
    <property type="term" value="F:DNA-binding transcription factor activity, RNA polymerase II-specific"/>
    <property type="evidence" value="ECO:0007669"/>
    <property type="project" value="TreeGrafter"/>
</dbReference>
<gene>
    <name evidence="8" type="ORF">D0Z07_6278</name>
</gene>
<evidence type="ECO:0000313" key="8">
    <source>
        <dbReference type="EMBL" id="KAG0646690.1"/>
    </source>
</evidence>
<feature type="domain" description="C2H2-type" evidence="7">
    <location>
        <begin position="189"/>
        <end position="220"/>
    </location>
</feature>
<comment type="caution">
    <text evidence="8">The sequence shown here is derived from an EMBL/GenBank/DDBJ whole genome shotgun (WGS) entry which is preliminary data.</text>
</comment>
<feature type="compositionally biased region" description="Basic residues" evidence="6">
    <location>
        <begin position="433"/>
        <end position="442"/>
    </location>
</feature>
<keyword evidence="9" id="KW-1185">Reference proteome</keyword>
<dbReference type="Proteomes" id="UP000785200">
    <property type="component" value="Unassembled WGS sequence"/>
</dbReference>
<keyword evidence="4" id="KW-0862">Zinc</keyword>
<evidence type="ECO:0000256" key="1">
    <source>
        <dbReference type="ARBA" id="ARBA00022723"/>
    </source>
</evidence>
<dbReference type="GO" id="GO:0008270">
    <property type="term" value="F:zinc ion binding"/>
    <property type="evidence" value="ECO:0007669"/>
    <property type="project" value="UniProtKB-KW"/>
</dbReference>
<feature type="compositionally biased region" description="Acidic residues" evidence="6">
    <location>
        <begin position="415"/>
        <end position="427"/>
    </location>
</feature>
<feature type="domain" description="C2H2-type" evidence="7">
    <location>
        <begin position="327"/>
        <end position="357"/>
    </location>
</feature>
<evidence type="ECO:0000256" key="3">
    <source>
        <dbReference type="ARBA" id="ARBA00022771"/>
    </source>
</evidence>
<feature type="compositionally biased region" description="Acidic residues" evidence="6">
    <location>
        <begin position="51"/>
        <end position="67"/>
    </location>
</feature>
<dbReference type="GO" id="GO:0000978">
    <property type="term" value="F:RNA polymerase II cis-regulatory region sequence-specific DNA binding"/>
    <property type="evidence" value="ECO:0007669"/>
    <property type="project" value="TreeGrafter"/>
</dbReference>
<dbReference type="PANTHER" id="PTHR19818">
    <property type="entry name" value="ZINC FINGER PROTEIN ZIC AND GLI"/>
    <property type="match status" value="1"/>
</dbReference>
<feature type="domain" description="C2H2-type" evidence="7">
    <location>
        <begin position="98"/>
        <end position="127"/>
    </location>
</feature>
<evidence type="ECO:0000256" key="2">
    <source>
        <dbReference type="ARBA" id="ARBA00022737"/>
    </source>
</evidence>
<evidence type="ECO:0000259" key="7">
    <source>
        <dbReference type="PROSITE" id="PS50157"/>
    </source>
</evidence>
<dbReference type="InterPro" id="IPR013087">
    <property type="entry name" value="Znf_C2H2_type"/>
</dbReference>
<feature type="domain" description="C2H2-type" evidence="7">
    <location>
        <begin position="373"/>
        <end position="402"/>
    </location>
</feature>
<dbReference type="Pfam" id="PF00096">
    <property type="entry name" value="zf-C2H2"/>
    <property type="match status" value="2"/>
</dbReference>
<dbReference type="AlphaFoldDB" id="A0A9P6VF51"/>